<reference evidence="2" key="1">
    <citation type="journal article" date="2014" name="Science">
        <title>Ancient hybridizations among the ancestral genomes of bread wheat.</title>
        <authorList>
            <consortium name="International Wheat Genome Sequencing Consortium,"/>
            <person name="Marcussen T."/>
            <person name="Sandve S.R."/>
            <person name="Heier L."/>
            <person name="Spannagl M."/>
            <person name="Pfeifer M."/>
            <person name="Jakobsen K.S."/>
            <person name="Wulff B.B."/>
            <person name="Steuernagel B."/>
            <person name="Mayer K.F."/>
            <person name="Olsen O.A."/>
        </authorList>
    </citation>
    <scope>NUCLEOTIDE SEQUENCE [LARGE SCALE GENOMIC DNA]</scope>
    <source>
        <strain evidence="2">cv. AL8/78</strain>
    </source>
</reference>
<dbReference type="AlphaFoldDB" id="A0A453P0P3"/>
<sequence length="40" mass="4647">KSNVKYSLRSELVVEKMDVFRRILVLDTSISETSNSELME</sequence>
<name>A0A453P0P3_AEGTS</name>
<reference evidence="1" key="5">
    <citation type="journal article" date="2021" name="G3 (Bethesda)">
        <title>Aegilops tauschii genome assembly Aet v5.0 features greater sequence contiguity and improved annotation.</title>
        <authorList>
            <person name="Wang L."/>
            <person name="Zhu T."/>
            <person name="Rodriguez J.C."/>
            <person name="Deal K.R."/>
            <person name="Dubcovsky J."/>
            <person name="McGuire P.E."/>
            <person name="Lux T."/>
            <person name="Spannagl M."/>
            <person name="Mayer K.F.X."/>
            <person name="Baldrich P."/>
            <person name="Meyers B.C."/>
            <person name="Huo N."/>
            <person name="Gu Y.Q."/>
            <person name="Zhou H."/>
            <person name="Devos K.M."/>
            <person name="Bennetzen J.L."/>
            <person name="Unver T."/>
            <person name="Budak H."/>
            <person name="Gulick P.J."/>
            <person name="Galiba G."/>
            <person name="Kalapos B."/>
            <person name="Nelson D.R."/>
            <person name="Li P."/>
            <person name="You F.M."/>
            <person name="Luo M.C."/>
            <person name="Dvorak J."/>
        </authorList>
    </citation>
    <scope>NUCLEOTIDE SEQUENCE [LARGE SCALE GENOMIC DNA]</scope>
    <source>
        <strain evidence="1">cv. AL8/78</strain>
    </source>
</reference>
<protein>
    <submittedName>
        <fullName evidence="1">Uncharacterized protein</fullName>
    </submittedName>
</protein>
<proteinExistence type="predicted"/>
<evidence type="ECO:0000313" key="1">
    <source>
        <dbReference type="EnsemblPlants" id="AET6Gv20561300.10"/>
    </source>
</evidence>
<keyword evidence="2" id="KW-1185">Reference proteome</keyword>
<reference evidence="2" key="2">
    <citation type="journal article" date="2017" name="Nat. Plants">
        <title>The Aegilops tauschii genome reveals multiple impacts of transposons.</title>
        <authorList>
            <person name="Zhao G."/>
            <person name="Zou C."/>
            <person name="Li K."/>
            <person name="Wang K."/>
            <person name="Li T."/>
            <person name="Gao L."/>
            <person name="Zhang X."/>
            <person name="Wang H."/>
            <person name="Yang Z."/>
            <person name="Liu X."/>
            <person name="Jiang W."/>
            <person name="Mao L."/>
            <person name="Kong X."/>
            <person name="Jiao Y."/>
            <person name="Jia J."/>
        </authorList>
    </citation>
    <scope>NUCLEOTIDE SEQUENCE [LARGE SCALE GENOMIC DNA]</scope>
    <source>
        <strain evidence="2">cv. AL8/78</strain>
    </source>
</reference>
<dbReference type="Proteomes" id="UP000015105">
    <property type="component" value="Chromosome 6D"/>
</dbReference>
<accession>A0A453P0P3</accession>
<organism evidence="1 2">
    <name type="scientific">Aegilops tauschii subsp. strangulata</name>
    <name type="common">Goatgrass</name>
    <dbReference type="NCBI Taxonomy" id="200361"/>
    <lineage>
        <taxon>Eukaryota</taxon>
        <taxon>Viridiplantae</taxon>
        <taxon>Streptophyta</taxon>
        <taxon>Embryophyta</taxon>
        <taxon>Tracheophyta</taxon>
        <taxon>Spermatophyta</taxon>
        <taxon>Magnoliopsida</taxon>
        <taxon>Liliopsida</taxon>
        <taxon>Poales</taxon>
        <taxon>Poaceae</taxon>
        <taxon>BOP clade</taxon>
        <taxon>Pooideae</taxon>
        <taxon>Triticodae</taxon>
        <taxon>Triticeae</taxon>
        <taxon>Triticinae</taxon>
        <taxon>Aegilops</taxon>
    </lineage>
</organism>
<dbReference type="Gramene" id="AET6Gv20561300.10">
    <property type="protein sequence ID" value="AET6Gv20561300.10"/>
    <property type="gene ID" value="AET6Gv20561300"/>
</dbReference>
<reference evidence="1" key="3">
    <citation type="journal article" date="2017" name="Nature">
        <title>Genome sequence of the progenitor of the wheat D genome Aegilops tauschii.</title>
        <authorList>
            <person name="Luo M.C."/>
            <person name="Gu Y.Q."/>
            <person name="Puiu D."/>
            <person name="Wang H."/>
            <person name="Twardziok S.O."/>
            <person name="Deal K.R."/>
            <person name="Huo N."/>
            <person name="Zhu T."/>
            <person name="Wang L."/>
            <person name="Wang Y."/>
            <person name="McGuire P.E."/>
            <person name="Liu S."/>
            <person name="Long H."/>
            <person name="Ramasamy R.K."/>
            <person name="Rodriguez J.C."/>
            <person name="Van S.L."/>
            <person name="Yuan L."/>
            <person name="Wang Z."/>
            <person name="Xia Z."/>
            <person name="Xiao L."/>
            <person name="Anderson O.D."/>
            <person name="Ouyang S."/>
            <person name="Liang Y."/>
            <person name="Zimin A.V."/>
            <person name="Pertea G."/>
            <person name="Qi P."/>
            <person name="Bennetzen J.L."/>
            <person name="Dai X."/>
            <person name="Dawson M.W."/>
            <person name="Muller H.G."/>
            <person name="Kugler K."/>
            <person name="Rivarola-Duarte L."/>
            <person name="Spannagl M."/>
            <person name="Mayer K.F.X."/>
            <person name="Lu F.H."/>
            <person name="Bevan M.W."/>
            <person name="Leroy P."/>
            <person name="Li P."/>
            <person name="You F.M."/>
            <person name="Sun Q."/>
            <person name="Liu Z."/>
            <person name="Lyons E."/>
            <person name="Wicker T."/>
            <person name="Salzberg S.L."/>
            <person name="Devos K.M."/>
            <person name="Dvorak J."/>
        </authorList>
    </citation>
    <scope>NUCLEOTIDE SEQUENCE [LARGE SCALE GENOMIC DNA]</scope>
    <source>
        <strain evidence="1">cv. AL8/78</strain>
    </source>
</reference>
<evidence type="ECO:0000313" key="2">
    <source>
        <dbReference type="Proteomes" id="UP000015105"/>
    </source>
</evidence>
<dbReference type="EnsemblPlants" id="AET6Gv20561300.10">
    <property type="protein sequence ID" value="AET6Gv20561300.10"/>
    <property type="gene ID" value="AET6Gv20561300"/>
</dbReference>
<reference evidence="1" key="4">
    <citation type="submission" date="2019-03" db="UniProtKB">
        <authorList>
            <consortium name="EnsemblPlants"/>
        </authorList>
    </citation>
    <scope>IDENTIFICATION</scope>
</reference>